<dbReference type="InterPro" id="IPR004841">
    <property type="entry name" value="AA-permease/SLC12A_dom"/>
</dbReference>
<dbReference type="PIRSF" id="PIRSF006060">
    <property type="entry name" value="AA_transporter"/>
    <property type="match status" value="1"/>
</dbReference>
<gene>
    <name evidence="11" type="primary">NDAI0F04200</name>
    <name evidence="11" type="ordered locus">NDAI_0F04200</name>
</gene>
<evidence type="ECO:0000259" key="10">
    <source>
        <dbReference type="Pfam" id="PF00324"/>
    </source>
</evidence>
<feature type="region of interest" description="Disordered" evidence="8">
    <location>
        <begin position="23"/>
        <end position="57"/>
    </location>
</feature>
<dbReference type="PANTHER" id="PTHR43341:SF4">
    <property type="entry name" value="ARGININE PERMEASE CAN1-RELATED"/>
    <property type="match status" value="1"/>
</dbReference>
<evidence type="ECO:0000256" key="7">
    <source>
        <dbReference type="ARBA" id="ARBA00023136"/>
    </source>
</evidence>
<feature type="transmembrane region" description="Helical" evidence="9">
    <location>
        <begin position="180"/>
        <end position="198"/>
    </location>
</feature>
<protein>
    <recommendedName>
        <fullName evidence="10">Amino acid permease/ SLC12A domain-containing protein</fullName>
    </recommendedName>
</protein>
<dbReference type="AlphaFoldDB" id="G0WD77"/>
<evidence type="ECO:0000256" key="5">
    <source>
        <dbReference type="ARBA" id="ARBA00022970"/>
    </source>
</evidence>
<keyword evidence="5" id="KW-0029">Amino-acid transport</keyword>
<dbReference type="eggNOG" id="KOG1286">
    <property type="taxonomic scope" value="Eukaryota"/>
</dbReference>
<evidence type="ECO:0000313" key="11">
    <source>
        <dbReference type="EMBL" id="CCD25738.1"/>
    </source>
</evidence>
<keyword evidence="4 9" id="KW-0812">Transmembrane</keyword>
<dbReference type="NCBIfam" id="TIGR00913">
    <property type="entry name" value="2A0310"/>
    <property type="match status" value="1"/>
</dbReference>
<feature type="transmembrane region" description="Helical" evidence="9">
    <location>
        <begin position="92"/>
        <end position="112"/>
    </location>
</feature>
<evidence type="ECO:0000256" key="4">
    <source>
        <dbReference type="ARBA" id="ARBA00022692"/>
    </source>
</evidence>
<feature type="transmembrane region" description="Helical" evidence="9">
    <location>
        <begin position="149"/>
        <end position="168"/>
    </location>
</feature>
<dbReference type="Proteomes" id="UP000000689">
    <property type="component" value="Chromosome 6"/>
</dbReference>
<feature type="domain" description="Amino acid permease/ SLC12A" evidence="10">
    <location>
        <begin position="68"/>
        <end position="532"/>
    </location>
</feature>
<dbReference type="OMA" id="TEEKHSH"/>
<feature type="transmembrane region" description="Helical" evidence="9">
    <location>
        <begin position="470"/>
        <end position="491"/>
    </location>
</feature>
<evidence type="ECO:0000256" key="6">
    <source>
        <dbReference type="ARBA" id="ARBA00022989"/>
    </source>
</evidence>
<dbReference type="GO" id="GO:0015174">
    <property type="term" value="F:basic amino acid transmembrane transporter activity"/>
    <property type="evidence" value="ECO:0007669"/>
    <property type="project" value="EnsemblFungi"/>
</dbReference>
<name>G0WD77_NAUDC</name>
<keyword evidence="3" id="KW-0813">Transport</keyword>
<reference evidence="11 12" key="1">
    <citation type="journal article" date="2011" name="Proc. Natl. Acad. Sci. U.S.A.">
        <title>Evolutionary erosion of yeast sex chromosomes by mating-type switching accidents.</title>
        <authorList>
            <person name="Gordon J.L."/>
            <person name="Armisen D."/>
            <person name="Proux-Wera E."/>
            <person name="Oheigeartaigh S.S."/>
            <person name="Byrne K.P."/>
            <person name="Wolfe K.H."/>
        </authorList>
    </citation>
    <scope>NUCLEOTIDE SEQUENCE [LARGE SCALE GENOMIC DNA]</scope>
    <source>
        <strain evidence="12">ATCC 10597 / BCRC 20456 / CBS 421 / NBRC 0211 / NRRL Y-12639</strain>
    </source>
</reference>
<dbReference type="PROSITE" id="PS00218">
    <property type="entry name" value="AMINO_ACID_PERMEASE_1"/>
    <property type="match status" value="1"/>
</dbReference>
<evidence type="ECO:0000256" key="3">
    <source>
        <dbReference type="ARBA" id="ARBA00022448"/>
    </source>
</evidence>
<dbReference type="InterPro" id="IPR004840">
    <property type="entry name" value="Amino_acid_permease_CS"/>
</dbReference>
<dbReference type="InterPro" id="IPR050524">
    <property type="entry name" value="APC_YAT"/>
</dbReference>
<dbReference type="PANTHER" id="PTHR43341">
    <property type="entry name" value="AMINO ACID PERMEASE"/>
    <property type="match status" value="1"/>
</dbReference>
<evidence type="ECO:0000256" key="1">
    <source>
        <dbReference type="ARBA" id="ARBA00004141"/>
    </source>
</evidence>
<dbReference type="FunFam" id="1.20.1740.10:FF:000006">
    <property type="entry name" value="General amino acid permease"/>
    <property type="match status" value="1"/>
</dbReference>
<feature type="compositionally biased region" description="Basic and acidic residues" evidence="8">
    <location>
        <begin position="24"/>
        <end position="38"/>
    </location>
</feature>
<organism evidence="11 12">
    <name type="scientific">Naumovozyma dairenensis (strain ATCC 10597 / BCRC 20456 / CBS 421 / NBRC 0211 / NRRL Y-12639)</name>
    <name type="common">Saccharomyces dairenensis</name>
    <dbReference type="NCBI Taxonomy" id="1071378"/>
    <lineage>
        <taxon>Eukaryota</taxon>
        <taxon>Fungi</taxon>
        <taxon>Dikarya</taxon>
        <taxon>Ascomycota</taxon>
        <taxon>Saccharomycotina</taxon>
        <taxon>Saccharomycetes</taxon>
        <taxon>Saccharomycetales</taxon>
        <taxon>Saccharomycetaceae</taxon>
        <taxon>Naumovozyma</taxon>
    </lineage>
</organism>
<dbReference type="Gene3D" id="1.20.1740.10">
    <property type="entry name" value="Amino acid/polyamine transporter I"/>
    <property type="match status" value="1"/>
</dbReference>
<accession>G0WD77</accession>
<evidence type="ECO:0000313" key="12">
    <source>
        <dbReference type="Proteomes" id="UP000000689"/>
    </source>
</evidence>
<feature type="transmembrane region" description="Helical" evidence="9">
    <location>
        <begin position="353"/>
        <end position="378"/>
    </location>
</feature>
<feature type="transmembrane region" description="Helical" evidence="9">
    <location>
        <begin position="300"/>
        <end position="321"/>
    </location>
</feature>
<evidence type="ECO:0000256" key="8">
    <source>
        <dbReference type="SAM" id="MobiDB-lite"/>
    </source>
</evidence>
<comment type="subcellular location">
    <subcellularLocation>
        <location evidence="1">Membrane</location>
        <topology evidence="1">Multi-pass membrane protein</topology>
    </subcellularLocation>
</comment>
<feature type="transmembrane region" description="Helical" evidence="9">
    <location>
        <begin position="503"/>
        <end position="524"/>
    </location>
</feature>
<feature type="transmembrane region" description="Helical" evidence="9">
    <location>
        <begin position="69"/>
        <end position="86"/>
    </location>
</feature>
<proteinExistence type="inferred from homology"/>
<dbReference type="InterPro" id="IPR004762">
    <property type="entry name" value="Amino_acid_permease_fungi"/>
</dbReference>
<dbReference type="EMBL" id="HE580272">
    <property type="protein sequence ID" value="CCD25738.1"/>
    <property type="molecule type" value="Genomic_DNA"/>
</dbReference>
<keyword evidence="12" id="KW-1185">Reference proteome</keyword>
<sequence length="566" mass="63271">MSILDINTEETLEGKSKIVIKSTESLEQHDLQGNEDKNTPTTTPSKENVSENEKDEYHEVKRDLSKRHIAMIALGGTIGTGLFLGIANPLMISGPVGSLIAYLFLGTVVYSVTQSLGEMATFIPVTASFTIFSHRFLSPALGAANGYMYWFSWAMTFALELSVVGQIIQFWTFAVPLPAWISIFWVILTISNLFPVRIYGEIEFWIAFLKVNAILGFIIYCFCIVCGAGKTGPVGFRYWRNPGPWGTGIISSNIAEARFLGWASSLINAAFTFQGTELVGITAGEAANPRQTVPKAIRKVVFRILVFYILSLFFIGLLVPYDDVKLKSENSYVSSSPFIIAIENSGTKILPHIFNGVILVTIISAGNSNVYIGSRLLFGLAKNGTGPKLFAKTTKSGVPVFAVVFTSLFGALAFMETSTGGDEAFQWLLNVVGVAGFFSWLLISFAHIRFMQCLQSRGISRNDLPFKAKFMPYLAYYATIVMIIIIFFQGFTAFAPKFDVLNFFASYISVFLFFIFWGSFQLWFKCRYVWKLVDIDIDKDRREIEDRVWQDTTPANLWGKFWDFVA</sequence>
<feature type="transmembrane region" description="Helical" evidence="9">
    <location>
        <begin position="427"/>
        <end position="450"/>
    </location>
</feature>
<dbReference type="GeneID" id="11497076"/>
<dbReference type="Pfam" id="PF00324">
    <property type="entry name" value="AA_permease"/>
    <property type="match status" value="1"/>
</dbReference>
<dbReference type="OrthoDB" id="3900342at2759"/>
<dbReference type="HOGENOM" id="CLU_007946_12_1_1"/>
<keyword evidence="7 9" id="KW-0472">Membrane</keyword>
<keyword evidence="6 9" id="KW-1133">Transmembrane helix</keyword>
<feature type="transmembrane region" description="Helical" evidence="9">
    <location>
        <begin position="204"/>
        <end position="228"/>
    </location>
</feature>
<feature type="transmembrane region" description="Helical" evidence="9">
    <location>
        <begin position="119"/>
        <end position="137"/>
    </location>
</feature>
<evidence type="ECO:0000256" key="9">
    <source>
        <dbReference type="SAM" id="Phobius"/>
    </source>
</evidence>
<feature type="compositionally biased region" description="Basic and acidic residues" evidence="8">
    <location>
        <begin position="48"/>
        <end position="57"/>
    </location>
</feature>
<evidence type="ECO:0000256" key="2">
    <source>
        <dbReference type="ARBA" id="ARBA00006983"/>
    </source>
</evidence>
<feature type="transmembrane region" description="Helical" evidence="9">
    <location>
        <begin position="398"/>
        <end position="415"/>
    </location>
</feature>
<dbReference type="KEGG" id="ndi:NDAI_0F04200"/>
<dbReference type="GO" id="GO:0016020">
    <property type="term" value="C:membrane"/>
    <property type="evidence" value="ECO:0007669"/>
    <property type="project" value="UniProtKB-SubCell"/>
</dbReference>
<dbReference type="RefSeq" id="XP_003670981.1">
    <property type="nucleotide sequence ID" value="XM_003670933.1"/>
</dbReference>
<comment type="similarity">
    <text evidence="2">Belongs to the amino acid-polyamine-organocation (APC) superfamily. YAT (TC 2.A.3.10) family.</text>
</comment>